<feature type="transmembrane region" description="Helical" evidence="2">
    <location>
        <begin position="120"/>
        <end position="149"/>
    </location>
</feature>
<dbReference type="AlphaFoldDB" id="A0A852YH42"/>
<dbReference type="Pfam" id="PF13828">
    <property type="entry name" value="DUF4190"/>
    <property type="match status" value="1"/>
</dbReference>
<feature type="domain" description="DUF4190" evidence="3">
    <location>
        <begin position="85"/>
        <end position="138"/>
    </location>
</feature>
<dbReference type="Proteomes" id="UP000553888">
    <property type="component" value="Unassembled WGS sequence"/>
</dbReference>
<keyword evidence="2" id="KW-0812">Transmembrane</keyword>
<proteinExistence type="predicted"/>
<feature type="compositionally biased region" description="Low complexity" evidence="1">
    <location>
        <begin position="11"/>
        <end position="67"/>
    </location>
</feature>
<feature type="region of interest" description="Disordered" evidence="1">
    <location>
        <begin position="1"/>
        <end position="67"/>
    </location>
</feature>
<comment type="caution">
    <text evidence="4">The sequence shown here is derived from an EMBL/GenBank/DDBJ whole genome shotgun (WGS) entry which is preliminary data.</text>
</comment>
<reference evidence="4 5" key="1">
    <citation type="submission" date="2020-07" db="EMBL/GenBank/DDBJ databases">
        <title>Sequencing the genomes of 1000 actinobacteria strains.</title>
        <authorList>
            <person name="Klenk H.-P."/>
        </authorList>
    </citation>
    <scope>NUCLEOTIDE SEQUENCE [LARGE SCALE GENOMIC DNA]</scope>
    <source>
        <strain evidence="4 5">DSM 23141</strain>
    </source>
</reference>
<evidence type="ECO:0000259" key="3">
    <source>
        <dbReference type="Pfam" id="PF13828"/>
    </source>
</evidence>
<keyword evidence="5" id="KW-1185">Reference proteome</keyword>
<keyword evidence="2" id="KW-1133">Transmembrane helix</keyword>
<organism evidence="4 5">
    <name type="scientific">Schumannella luteola</name>
    <dbReference type="NCBI Taxonomy" id="472059"/>
    <lineage>
        <taxon>Bacteria</taxon>
        <taxon>Bacillati</taxon>
        <taxon>Actinomycetota</taxon>
        <taxon>Actinomycetes</taxon>
        <taxon>Micrococcales</taxon>
        <taxon>Microbacteriaceae</taxon>
        <taxon>Schumannella</taxon>
    </lineage>
</organism>
<keyword evidence="2" id="KW-0472">Membrane</keyword>
<dbReference type="RefSeq" id="WP_179569550.1">
    <property type="nucleotide sequence ID" value="NZ_JACBZY010000001.1"/>
</dbReference>
<evidence type="ECO:0000256" key="1">
    <source>
        <dbReference type="SAM" id="MobiDB-lite"/>
    </source>
</evidence>
<accession>A0A852YH42</accession>
<gene>
    <name evidence="4" type="ORF">BJ979_003236</name>
</gene>
<dbReference type="EMBL" id="JACBZY010000001">
    <property type="protein sequence ID" value="NYH00611.1"/>
    <property type="molecule type" value="Genomic_DNA"/>
</dbReference>
<feature type="transmembrane region" description="Helical" evidence="2">
    <location>
        <begin position="85"/>
        <end position="108"/>
    </location>
</feature>
<protein>
    <recommendedName>
        <fullName evidence="3">DUF4190 domain-containing protein</fullName>
    </recommendedName>
</protein>
<evidence type="ECO:0000256" key="2">
    <source>
        <dbReference type="SAM" id="Phobius"/>
    </source>
</evidence>
<evidence type="ECO:0000313" key="4">
    <source>
        <dbReference type="EMBL" id="NYH00611.1"/>
    </source>
</evidence>
<feature type="compositionally biased region" description="Pro residues" evidence="1">
    <location>
        <begin position="1"/>
        <end position="10"/>
    </location>
</feature>
<evidence type="ECO:0000313" key="5">
    <source>
        <dbReference type="Proteomes" id="UP000553888"/>
    </source>
</evidence>
<sequence>MSDIPPPPSSPAGGNPYGQQPQQPQQPYGQQPQQPYGQQPQQPYGQQPYGQPAQPYGQPAPQAYANPGSQYGGYQPVQAQGTNTLAIISLVLAFVVSLGAVITGHIALGQIKRTGEGGRGLALAGLIIGYAGIAFGLIYIVILIIIGIAGASSAAYYDY</sequence>
<dbReference type="InterPro" id="IPR025241">
    <property type="entry name" value="DUF4190"/>
</dbReference>
<name>A0A852YH42_9MICO</name>